<reference evidence="5" key="4">
    <citation type="submission" date="2023-08" db="EMBL/GenBank/DDBJ databases">
        <title>Reintroducing virulent viruses to syntetic microbiomes.</title>
        <authorList>
            <person name="Wilde J."/>
            <person name="Boyes R."/>
            <person name="Robinson A.V."/>
            <person name="Daisley B.A."/>
            <person name="Allen-Vercoe E."/>
        </authorList>
    </citation>
    <scope>NUCLEOTIDE SEQUENCE</scope>
    <source>
        <strain evidence="5">225I_12FAA</strain>
    </source>
</reference>
<evidence type="ECO:0000313" key="10">
    <source>
        <dbReference type="Proteomes" id="UP000448877"/>
    </source>
</evidence>
<dbReference type="EMBL" id="VVYV01000003">
    <property type="protein sequence ID" value="KAA5423062.1"/>
    <property type="molecule type" value="Genomic_DNA"/>
</dbReference>
<dbReference type="InterPro" id="IPR003489">
    <property type="entry name" value="RHF/RaiA"/>
</dbReference>
<dbReference type="InterPro" id="IPR036567">
    <property type="entry name" value="RHF-like"/>
</dbReference>
<dbReference type="Proteomes" id="UP000283341">
    <property type="component" value="Unassembled WGS sequence"/>
</dbReference>
<dbReference type="Proteomes" id="UP000325055">
    <property type="component" value="Unassembled WGS sequence"/>
</dbReference>
<dbReference type="KEGG" id="bcel:BcellWH2_03398"/>
<evidence type="ECO:0000313" key="8">
    <source>
        <dbReference type="Proteomes" id="UP000283341"/>
    </source>
</evidence>
<dbReference type="Proteomes" id="UP000482653">
    <property type="component" value="Unassembled WGS sequence"/>
</dbReference>
<dbReference type="EMBL" id="CP012801">
    <property type="protein sequence ID" value="ALJ60631.1"/>
    <property type="molecule type" value="Genomic_DNA"/>
</dbReference>
<evidence type="ECO:0000313" key="9">
    <source>
        <dbReference type="Proteomes" id="UP000325055"/>
    </source>
</evidence>
<gene>
    <name evidence="1" type="primary">hpf</name>
    <name evidence="2" type="synonym">raiA</name>
    <name evidence="1" type="ORF">BcellWH2_03398</name>
    <name evidence="6" type="ORF">DWX97_09625</name>
    <name evidence="4" type="ORF">F2Y81_03035</name>
    <name evidence="2" type="ORF">F2Y86_11065</name>
    <name evidence="3" type="ORF">F2Y87_03025</name>
    <name evidence="5" type="ORF">RO785_23345</name>
</gene>
<reference evidence="1 7" key="1">
    <citation type="journal article" date="2015" name="Science">
        <title>Genetic determinants of in vivo fitness and diet responsiveness in multiple human gut Bacteroides.</title>
        <authorList>
            <person name="Wu M."/>
            <person name="McNulty N.P."/>
            <person name="Rodionov D.A."/>
            <person name="Khoroshkin M.S."/>
            <person name="Griffin N.W."/>
            <person name="Cheng J."/>
            <person name="Latreille P."/>
            <person name="Kerstetter R.A."/>
            <person name="Terrapon N."/>
            <person name="Henrissat B."/>
            <person name="Osterman A.L."/>
            <person name="Gordon J.I."/>
        </authorList>
    </citation>
    <scope>NUCLEOTIDE SEQUENCE [LARGE SCALE GENOMIC DNA]</scope>
    <source>
        <strain evidence="1 7">WH2</strain>
    </source>
</reference>
<dbReference type="Proteomes" id="UP000448877">
    <property type="component" value="Unassembled WGS sequence"/>
</dbReference>
<dbReference type="CDD" id="cd00552">
    <property type="entry name" value="RaiA"/>
    <property type="match status" value="1"/>
</dbReference>
<name>A0A0P0GHX2_9BACE</name>
<dbReference type="GeneID" id="66305302"/>
<dbReference type="Pfam" id="PF02482">
    <property type="entry name" value="Ribosomal_S30AE"/>
    <property type="match status" value="1"/>
</dbReference>
<dbReference type="Proteomes" id="UP000061809">
    <property type="component" value="Chromosome"/>
</dbReference>
<evidence type="ECO:0000313" key="4">
    <source>
        <dbReference type="EMBL" id="KAA5423062.1"/>
    </source>
</evidence>
<dbReference type="Gene3D" id="3.30.160.100">
    <property type="entry name" value="Ribosome hibernation promotion factor-like"/>
    <property type="match status" value="1"/>
</dbReference>
<evidence type="ECO:0000313" key="1">
    <source>
        <dbReference type="EMBL" id="ALJ60631.1"/>
    </source>
</evidence>
<dbReference type="SUPFAM" id="SSF69754">
    <property type="entry name" value="Ribosome binding protein Y (YfiA homologue)"/>
    <property type="match status" value="1"/>
</dbReference>
<proteinExistence type="predicted"/>
<evidence type="ECO:0000313" key="6">
    <source>
        <dbReference type="EMBL" id="RGS37388.1"/>
    </source>
</evidence>
<sequence length="99" mass="11396">MEVRIQSIHFDASEQLQAFVQKKAVKLEKYYDDIKKVEVSLKVVKPETAENKEAGIKVIIPNGEFYASKICDTFEEAIDLSVEALEKQLVKHKEKQRSK</sequence>
<dbReference type="NCBIfam" id="TIGR00741">
    <property type="entry name" value="yfiA"/>
    <property type="match status" value="1"/>
</dbReference>
<organism evidence="1 7">
    <name type="scientific">Bacteroides cellulosilyticus</name>
    <dbReference type="NCBI Taxonomy" id="246787"/>
    <lineage>
        <taxon>Bacteria</taxon>
        <taxon>Pseudomonadati</taxon>
        <taxon>Bacteroidota</taxon>
        <taxon>Bacteroidia</taxon>
        <taxon>Bacteroidales</taxon>
        <taxon>Bacteroidaceae</taxon>
        <taxon>Bacteroides</taxon>
    </lineage>
</organism>
<dbReference type="EMBL" id="VVYW01000008">
    <property type="protein sequence ID" value="KAA5408974.1"/>
    <property type="molecule type" value="Genomic_DNA"/>
</dbReference>
<dbReference type="PATRIC" id="fig|246787.4.peg.3518"/>
<evidence type="ECO:0000313" key="2">
    <source>
        <dbReference type="EMBL" id="KAA5408974.1"/>
    </source>
</evidence>
<dbReference type="EMBL" id="JAVSNH010000002">
    <property type="protein sequence ID" value="MDT4513904.1"/>
    <property type="molecule type" value="Genomic_DNA"/>
</dbReference>
<dbReference type="AlphaFoldDB" id="A0A0P0GHX2"/>
<evidence type="ECO:0000313" key="5">
    <source>
        <dbReference type="EMBL" id="MDT4513904.1"/>
    </source>
</evidence>
<reference evidence="9 10" key="3">
    <citation type="journal article" date="2019" name="Nat. Med.">
        <title>A library of human gut bacterial isolates paired with longitudinal multiomics data enables mechanistic microbiome research.</title>
        <authorList>
            <person name="Poyet M."/>
            <person name="Groussin M."/>
            <person name="Gibbons S.M."/>
            <person name="Avila-Pacheco J."/>
            <person name="Jiang X."/>
            <person name="Kearney S.M."/>
            <person name="Perrotta A.R."/>
            <person name="Berdy B."/>
            <person name="Zhao S."/>
            <person name="Lieberman T.D."/>
            <person name="Swanson P.K."/>
            <person name="Smith M."/>
            <person name="Roesemann S."/>
            <person name="Alexander J.E."/>
            <person name="Rich S.A."/>
            <person name="Livny J."/>
            <person name="Vlamakis H."/>
            <person name="Clish C."/>
            <person name="Bullock K."/>
            <person name="Deik A."/>
            <person name="Scott J."/>
            <person name="Pierce K.A."/>
            <person name="Xavier R.J."/>
            <person name="Alm E.J."/>
        </authorList>
    </citation>
    <scope>NUCLEOTIDE SEQUENCE [LARGE SCALE GENOMIC DNA]</scope>
    <source>
        <strain evidence="4 10">BIOML-A6</strain>
        <strain evidence="2 9">BIOML-A7</strain>
        <strain evidence="3 11">BIOML-A8</strain>
    </source>
</reference>
<dbReference type="Proteomes" id="UP001266995">
    <property type="component" value="Unassembled WGS sequence"/>
</dbReference>
<dbReference type="EMBL" id="VVYX01000003">
    <property type="protein sequence ID" value="KAA5422103.1"/>
    <property type="molecule type" value="Genomic_DNA"/>
</dbReference>
<reference evidence="6 8" key="2">
    <citation type="submission" date="2018-08" db="EMBL/GenBank/DDBJ databases">
        <title>A genome reference for cultivated species of the human gut microbiota.</title>
        <authorList>
            <person name="Zou Y."/>
            <person name="Xue W."/>
            <person name="Luo G."/>
        </authorList>
    </citation>
    <scope>NUCLEOTIDE SEQUENCE [LARGE SCALE GENOMIC DNA]</scope>
    <source>
        <strain evidence="6 8">AF22-3AC</strain>
    </source>
</reference>
<accession>A0A0P0GHX2</accession>
<dbReference type="EMBL" id="QRVJ01000006">
    <property type="protein sequence ID" value="RGS37388.1"/>
    <property type="molecule type" value="Genomic_DNA"/>
</dbReference>
<dbReference type="eggNOG" id="COG1544">
    <property type="taxonomic scope" value="Bacteria"/>
</dbReference>
<dbReference type="STRING" id="246787.BcellWH2_03398"/>
<evidence type="ECO:0000313" key="7">
    <source>
        <dbReference type="Proteomes" id="UP000061809"/>
    </source>
</evidence>
<dbReference type="RefSeq" id="WP_007212052.1">
    <property type="nucleotide sequence ID" value="NZ_CABMLT010000018.1"/>
</dbReference>
<evidence type="ECO:0000313" key="11">
    <source>
        <dbReference type="Proteomes" id="UP000482653"/>
    </source>
</evidence>
<protein>
    <submittedName>
        <fullName evidence="1">Ribosome hibernation promoting factor</fullName>
    </submittedName>
    <submittedName>
        <fullName evidence="2">Ribosome-associated translation inhibitor RaiA</fullName>
    </submittedName>
</protein>
<evidence type="ECO:0000313" key="3">
    <source>
        <dbReference type="EMBL" id="KAA5422103.1"/>
    </source>
</evidence>